<evidence type="ECO:0000256" key="3">
    <source>
        <dbReference type="ARBA" id="ARBA00022989"/>
    </source>
</evidence>
<dbReference type="EMBL" id="CAJHNH020000201">
    <property type="protein sequence ID" value="CAG5116025.1"/>
    <property type="molecule type" value="Genomic_DNA"/>
</dbReference>
<feature type="transmembrane region" description="Helical" evidence="9">
    <location>
        <begin position="41"/>
        <end position="65"/>
    </location>
</feature>
<evidence type="ECO:0000256" key="6">
    <source>
        <dbReference type="ARBA" id="ARBA00023170"/>
    </source>
</evidence>
<name>A0A8S3YKB4_9EUPU</name>
<evidence type="ECO:0000256" key="1">
    <source>
        <dbReference type="ARBA" id="ARBA00004141"/>
    </source>
</evidence>
<dbReference type="PROSITE" id="PS50262">
    <property type="entry name" value="G_PROTEIN_RECEP_F1_2"/>
    <property type="match status" value="1"/>
</dbReference>
<evidence type="ECO:0000256" key="5">
    <source>
        <dbReference type="ARBA" id="ARBA00023136"/>
    </source>
</evidence>
<dbReference type="Gene3D" id="1.20.1070.10">
    <property type="entry name" value="Rhodopsin 7-helix transmembrane proteins"/>
    <property type="match status" value="1"/>
</dbReference>
<evidence type="ECO:0000259" key="10">
    <source>
        <dbReference type="PROSITE" id="PS50262"/>
    </source>
</evidence>
<evidence type="ECO:0000256" key="7">
    <source>
        <dbReference type="ARBA" id="ARBA00023224"/>
    </source>
</evidence>
<feature type="transmembrane region" description="Helical" evidence="9">
    <location>
        <begin position="93"/>
        <end position="117"/>
    </location>
</feature>
<keyword evidence="4 8" id="KW-0297">G-protein coupled receptor</keyword>
<feature type="domain" description="G-protein coupled receptors family 1 profile" evidence="10">
    <location>
        <begin position="1"/>
        <end position="222"/>
    </location>
</feature>
<accession>A0A8S3YKB4</accession>
<keyword evidence="3 9" id="KW-1133">Transmembrane helix</keyword>
<gene>
    <name evidence="11" type="ORF">CUNI_LOCUS1583</name>
</gene>
<evidence type="ECO:0000256" key="4">
    <source>
        <dbReference type="ARBA" id="ARBA00023040"/>
    </source>
</evidence>
<organism evidence="11 12">
    <name type="scientific">Candidula unifasciata</name>
    <dbReference type="NCBI Taxonomy" id="100452"/>
    <lineage>
        <taxon>Eukaryota</taxon>
        <taxon>Metazoa</taxon>
        <taxon>Spiralia</taxon>
        <taxon>Lophotrochozoa</taxon>
        <taxon>Mollusca</taxon>
        <taxon>Gastropoda</taxon>
        <taxon>Heterobranchia</taxon>
        <taxon>Euthyneura</taxon>
        <taxon>Panpulmonata</taxon>
        <taxon>Eupulmonata</taxon>
        <taxon>Stylommatophora</taxon>
        <taxon>Helicina</taxon>
        <taxon>Helicoidea</taxon>
        <taxon>Geomitridae</taxon>
        <taxon>Candidula</taxon>
    </lineage>
</organism>
<dbReference type="PANTHER" id="PTHR24243">
    <property type="entry name" value="G-PROTEIN COUPLED RECEPTOR"/>
    <property type="match status" value="1"/>
</dbReference>
<sequence length="354" mass="39748">KIVPFLENASHHCSILTLLAIGFERYYAICHPLRETVGSRIVSTTILLPAIWFISCGISIPFATITNIEMSHYYDNSIVPTCQTNMKTHMAPAYVIFITVALLAIPLLILTVLYSAVIRTLRSSTNTELSGNIRGNQGHQSLNQSNVRNARAMASRRQVVRMMVGIMILYFICLVPLRCVQLWLVFGQPSDLENLGFEGFLNILNCVRILVFINSAGNPIIYGLLSSNFRSAFRQLFMKSHSNQGRNNTHNSNYYNHNSYQKGQHETTVEATHLDRLSSIRTATIGKKTDETERFMCSSKTVGPNIRNISNLTCSSNSIDRVMTPALNQAVSTWREKDATTSGYIHMKPMIAYV</sequence>
<evidence type="ECO:0000313" key="11">
    <source>
        <dbReference type="EMBL" id="CAG5116025.1"/>
    </source>
</evidence>
<dbReference type="PRINTS" id="PR00237">
    <property type="entry name" value="GPCRRHODOPSN"/>
</dbReference>
<dbReference type="PANTHER" id="PTHR24243:SF233">
    <property type="entry name" value="THYROTROPIN-RELEASING HORMONE RECEPTOR"/>
    <property type="match status" value="1"/>
</dbReference>
<dbReference type="AlphaFoldDB" id="A0A8S3YKB4"/>
<keyword evidence="5 9" id="KW-0472">Membrane</keyword>
<feature type="transmembrane region" description="Helical" evidence="9">
    <location>
        <begin position="163"/>
        <end position="186"/>
    </location>
</feature>
<dbReference type="SUPFAM" id="SSF81321">
    <property type="entry name" value="Family A G protein-coupled receptor-like"/>
    <property type="match status" value="1"/>
</dbReference>
<dbReference type="InterPro" id="IPR000276">
    <property type="entry name" value="GPCR_Rhodpsn"/>
</dbReference>
<dbReference type="GO" id="GO:0004930">
    <property type="term" value="F:G protein-coupled receptor activity"/>
    <property type="evidence" value="ECO:0007669"/>
    <property type="project" value="UniProtKB-KW"/>
</dbReference>
<evidence type="ECO:0000256" key="9">
    <source>
        <dbReference type="SAM" id="Phobius"/>
    </source>
</evidence>
<dbReference type="OrthoDB" id="10036964at2759"/>
<comment type="caution">
    <text evidence="11">The sequence shown here is derived from an EMBL/GenBank/DDBJ whole genome shotgun (WGS) entry which is preliminary data.</text>
</comment>
<comment type="subcellular location">
    <subcellularLocation>
        <location evidence="1">Membrane</location>
        <topology evidence="1">Multi-pass membrane protein</topology>
    </subcellularLocation>
</comment>
<proteinExistence type="inferred from homology"/>
<keyword evidence="12" id="KW-1185">Reference proteome</keyword>
<dbReference type="Pfam" id="PF00001">
    <property type="entry name" value="7tm_1"/>
    <property type="match status" value="1"/>
</dbReference>
<keyword evidence="7 8" id="KW-0807">Transducer</keyword>
<comment type="similarity">
    <text evidence="8">Belongs to the G-protein coupled receptor 1 family.</text>
</comment>
<dbReference type="InterPro" id="IPR017452">
    <property type="entry name" value="GPCR_Rhodpsn_7TM"/>
</dbReference>
<reference evidence="11" key="1">
    <citation type="submission" date="2021-04" db="EMBL/GenBank/DDBJ databases">
        <authorList>
            <consortium name="Molecular Ecology Group"/>
        </authorList>
    </citation>
    <scope>NUCLEOTIDE SEQUENCE</scope>
</reference>
<feature type="transmembrane region" description="Helical" evidence="9">
    <location>
        <begin position="206"/>
        <end position="225"/>
    </location>
</feature>
<evidence type="ECO:0000313" key="12">
    <source>
        <dbReference type="Proteomes" id="UP000678393"/>
    </source>
</evidence>
<evidence type="ECO:0000256" key="2">
    <source>
        <dbReference type="ARBA" id="ARBA00022692"/>
    </source>
</evidence>
<keyword evidence="6 8" id="KW-0675">Receptor</keyword>
<dbReference type="Proteomes" id="UP000678393">
    <property type="component" value="Unassembled WGS sequence"/>
</dbReference>
<keyword evidence="2 8" id="KW-0812">Transmembrane</keyword>
<feature type="non-terminal residue" evidence="11">
    <location>
        <position position="1"/>
    </location>
</feature>
<protein>
    <recommendedName>
        <fullName evidence="10">G-protein coupled receptors family 1 profile domain-containing protein</fullName>
    </recommendedName>
</protein>
<dbReference type="PROSITE" id="PS00237">
    <property type="entry name" value="G_PROTEIN_RECEP_F1_1"/>
    <property type="match status" value="1"/>
</dbReference>
<dbReference type="GO" id="GO:0005886">
    <property type="term" value="C:plasma membrane"/>
    <property type="evidence" value="ECO:0007669"/>
    <property type="project" value="TreeGrafter"/>
</dbReference>
<evidence type="ECO:0000256" key="8">
    <source>
        <dbReference type="RuleBase" id="RU000688"/>
    </source>
</evidence>